<dbReference type="PANTHER" id="PTHR34477">
    <property type="entry name" value="UPF0213 PROTEIN YHBQ"/>
    <property type="match status" value="1"/>
</dbReference>
<dbReference type="InterPro" id="IPR050190">
    <property type="entry name" value="UPF0213_domain"/>
</dbReference>
<evidence type="ECO:0000256" key="1">
    <source>
        <dbReference type="ARBA" id="ARBA00007435"/>
    </source>
</evidence>
<accession>A0A2K1E4P3</accession>
<reference evidence="3 4" key="1">
    <citation type="submission" date="2018-01" db="EMBL/GenBank/DDBJ databases">
        <title>The draft genome of Hanstruepera neustonica JCM19743.</title>
        <authorList>
            <person name="He R.-H."/>
            <person name="Du Z.-J."/>
        </authorList>
    </citation>
    <scope>NUCLEOTIDE SEQUENCE [LARGE SCALE GENOMIC DNA]</scope>
    <source>
        <strain evidence="3 4">JCM19743</strain>
    </source>
</reference>
<comment type="caution">
    <text evidence="3">The sequence shown here is derived from an EMBL/GenBank/DDBJ whole genome shotgun (WGS) entry which is preliminary data.</text>
</comment>
<dbReference type="Proteomes" id="UP000236641">
    <property type="component" value="Unassembled WGS sequence"/>
</dbReference>
<protein>
    <submittedName>
        <fullName evidence="3">Endonuclease</fullName>
    </submittedName>
</protein>
<dbReference type="PANTHER" id="PTHR34477:SF1">
    <property type="entry name" value="UPF0213 PROTEIN YHBQ"/>
    <property type="match status" value="1"/>
</dbReference>
<dbReference type="SUPFAM" id="SSF82771">
    <property type="entry name" value="GIY-YIG endonuclease"/>
    <property type="match status" value="1"/>
</dbReference>
<dbReference type="Pfam" id="PF01541">
    <property type="entry name" value="GIY-YIG"/>
    <property type="match status" value="1"/>
</dbReference>
<feature type="domain" description="GIY-YIG" evidence="2">
    <location>
        <begin position="2"/>
        <end position="79"/>
    </location>
</feature>
<evidence type="ECO:0000313" key="4">
    <source>
        <dbReference type="Proteomes" id="UP000236641"/>
    </source>
</evidence>
<evidence type="ECO:0000259" key="2">
    <source>
        <dbReference type="PROSITE" id="PS50164"/>
    </source>
</evidence>
<dbReference type="CDD" id="cd10449">
    <property type="entry name" value="GIY-YIG_SLX1_like"/>
    <property type="match status" value="1"/>
</dbReference>
<dbReference type="PROSITE" id="PS50164">
    <property type="entry name" value="GIY_YIG"/>
    <property type="match status" value="1"/>
</dbReference>
<keyword evidence="4" id="KW-1185">Reference proteome</keyword>
<comment type="similarity">
    <text evidence="1">Belongs to the UPF0213 family.</text>
</comment>
<dbReference type="Gene3D" id="3.40.1440.10">
    <property type="entry name" value="GIY-YIG endonuclease"/>
    <property type="match status" value="1"/>
</dbReference>
<keyword evidence="3" id="KW-0255">Endonuclease</keyword>
<dbReference type="GO" id="GO:0004519">
    <property type="term" value="F:endonuclease activity"/>
    <property type="evidence" value="ECO:0007669"/>
    <property type="project" value="UniProtKB-KW"/>
</dbReference>
<sequence>MDKYFKYVLSSEVDGRLYKGHTDNLDNRIIEHNVGKTKSTKGYLPWELVYFETFETREESIEREKYFKTGVGRQFLKQKLKIK</sequence>
<dbReference type="RefSeq" id="WP_103051103.1">
    <property type="nucleotide sequence ID" value="NZ_POWF01000001.1"/>
</dbReference>
<organism evidence="3 4">
    <name type="scientific">Hanstruepera neustonica</name>
    <dbReference type="NCBI Taxonomy" id="1445657"/>
    <lineage>
        <taxon>Bacteria</taxon>
        <taxon>Pseudomonadati</taxon>
        <taxon>Bacteroidota</taxon>
        <taxon>Flavobacteriia</taxon>
        <taxon>Flavobacteriales</taxon>
        <taxon>Flavobacteriaceae</taxon>
        <taxon>Hanstruepera</taxon>
    </lineage>
</organism>
<dbReference type="InterPro" id="IPR035901">
    <property type="entry name" value="GIY-YIG_endonuc_sf"/>
</dbReference>
<gene>
    <name evidence="3" type="ORF">C1T31_03740</name>
</gene>
<dbReference type="OrthoDB" id="1495241at2"/>
<keyword evidence="3" id="KW-0540">Nuclease</keyword>
<name>A0A2K1E4P3_9FLAO</name>
<dbReference type="AlphaFoldDB" id="A0A2K1E4P3"/>
<keyword evidence="3" id="KW-0378">Hydrolase</keyword>
<dbReference type="InterPro" id="IPR000305">
    <property type="entry name" value="GIY-YIG_endonuc"/>
</dbReference>
<dbReference type="EMBL" id="POWF01000001">
    <property type="protein sequence ID" value="PNQ75256.1"/>
    <property type="molecule type" value="Genomic_DNA"/>
</dbReference>
<proteinExistence type="inferred from homology"/>
<evidence type="ECO:0000313" key="3">
    <source>
        <dbReference type="EMBL" id="PNQ75256.1"/>
    </source>
</evidence>